<protein>
    <submittedName>
        <fullName evidence="2">Uncharacterized protein</fullName>
    </submittedName>
</protein>
<comment type="caution">
    <text evidence="2">The sequence shown here is derived from an EMBL/GenBank/DDBJ whole genome shotgun (WGS) entry which is preliminary data.</text>
</comment>
<accession>A0ABP9V3W3</accession>
<proteinExistence type="predicted"/>
<keyword evidence="1" id="KW-0812">Transmembrane</keyword>
<evidence type="ECO:0000313" key="3">
    <source>
        <dbReference type="Proteomes" id="UP001424741"/>
    </source>
</evidence>
<name>A0ABP9V3W3_9BACT</name>
<evidence type="ECO:0000313" key="2">
    <source>
        <dbReference type="EMBL" id="GAA5497218.1"/>
    </source>
</evidence>
<keyword evidence="3" id="KW-1185">Reference proteome</keyword>
<gene>
    <name evidence="2" type="ORF">Rhal01_03411</name>
</gene>
<dbReference type="Proteomes" id="UP001424741">
    <property type="component" value="Unassembled WGS sequence"/>
</dbReference>
<reference evidence="2 3" key="1">
    <citation type="submission" date="2024-02" db="EMBL/GenBank/DDBJ databases">
        <title>Rubritalea halochordaticola NBRC 107102.</title>
        <authorList>
            <person name="Ichikawa N."/>
            <person name="Katano-Makiyama Y."/>
            <person name="Hidaka K."/>
        </authorList>
    </citation>
    <scope>NUCLEOTIDE SEQUENCE [LARGE SCALE GENOMIC DNA]</scope>
    <source>
        <strain evidence="2 3">NBRC 107102</strain>
    </source>
</reference>
<organism evidence="2 3">
    <name type="scientific">Rubritalea halochordaticola</name>
    <dbReference type="NCBI Taxonomy" id="714537"/>
    <lineage>
        <taxon>Bacteria</taxon>
        <taxon>Pseudomonadati</taxon>
        <taxon>Verrucomicrobiota</taxon>
        <taxon>Verrucomicrobiia</taxon>
        <taxon>Verrucomicrobiales</taxon>
        <taxon>Rubritaleaceae</taxon>
        <taxon>Rubritalea</taxon>
    </lineage>
</organism>
<feature type="transmembrane region" description="Helical" evidence="1">
    <location>
        <begin position="333"/>
        <end position="350"/>
    </location>
</feature>
<keyword evidence="1" id="KW-1133">Transmembrane helix</keyword>
<dbReference type="EMBL" id="BAABRL010000013">
    <property type="protein sequence ID" value="GAA5497218.1"/>
    <property type="molecule type" value="Genomic_DNA"/>
</dbReference>
<dbReference type="RefSeq" id="WP_346189753.1">
    <property type="nucleotide sequence ID" value="NZ_BAABRL010000013.1"/>
</dbReference>
<evidence type="ECO:0000256" key="1">
    <source>
        <dbReference type="SAM" id="Phobius"/>
    </source>
</evidence>
<sequence>MEMPPELGVYELHPGGVMESSAAVSFLVQAPPREPDTPTQATPEGWWKEWSSKANRIREDAACLSIGNCLSFTTKMLTRRILKIIRLYCVLLVSIVKTVGAAPELVVDGGSISWKDVFDAGFKPKHIQGLESAAVSYNKSFRIKNASTGEYCTFLEGRTKFSFLKGNKLQSIWYSASTSISRSDVIILADSFEKVFSEAIEEPFNAPDEVYDPNRYPNGLPKYKVVAKINGHKFILSFRHVSGFPESFTAHFVYDADNPNKMSVKYLFKDKVKPPEGYEDYDIVHGVYPDDEKVSQSKVQKTADRQQDVVLREETNPNDKLGKHDESQPKSRYLLALALLIILTLLFYIFRK</sequence>
<keyword evidence="1" id="KW-0472">Membrane</keyword>